<dbReference type="Proteomes" id="UP001054945">
    <property type="component" value="Unassembled WGS sequence"/>
</dbReference>
<dbReference type="SUPFAM" id="SSF48431">
    <property type="entry name" value="Lipovitellin-phosvitin complex, superhelical domain"/>
    <property type="match status" value="1"/>
</dbReference>
<feature type="domain" description="Vitellogenin" evidence="3">
    <location>
        <begin position="40"/>
        <end position="248"/>
    </location>
</feature>
<evidence type="ECO:0000259" key="3">
    <source>
        <dbReference type="Pfam" id="PF01347"/>
    </source>
</evidence>
<reference evidence="4 5" key="1">
    <citation type="submission" date="2021-06" db="EMBL/GenBank/DDBJ databases">
        <title>Caerostris extrusa draft genome.</title>
        <authorList>
            <person name="Kono N."/>
            <person name="Arakawa K."/>
        </authorList>
    </citation>
    <scope>NUCLEOTIDE SEQUENCE [LARGE SCALE GENOMIC DNA]</scope>
</reference>
<evidence type="ECO:0000313" key="4">
    <source>
        <dbReference type="EMBL" id="GIY29319.1"/>
    </source>
</evidence>
<dbReference type="InterPro" id="IPR050733">
    <property type="entry name" value="Vitellogenin/Apolipophorin"/>
</dbReference>
<proteinExistence type="predicted"/>
<dbReference type="Pfam" id="PF01347">
    <property type="entry name" value="Vitellogenin_N"/>
    <property type="match status" value="1"/>
</dbReference>
<organism evidence="4 5">
    <name type="scientific">Caerostris extrusa</name>
    <name type="common">Bark spider</name>
    <name type="synonym">Caerostris bankana</name>
    <dbReference type="NCBI Taxonomy" id="172846"/>
    <lineage>
        <taxon>Eukaryota</taxon>
        <taxon>Metazoa</taxon>
        <taxon>Ecdysozoa</taxon>
        <taxon>Arthropoda</taxon>
        <taxon>Chelicerata</taxon>
        <taxon>Arachnida</taxon>
        <taxon>Araneae</taxon>
        <taxon>Araneomorphae</taxon>
        <taxon>Entelegynae</taxon>
        <taxon>Araneoidea</taxon>
        <taxon>Araneidae</taxon>
        <taxon>Caerostris</taxon>
    </lineage>
</organism>
<dbReference type="InterPro" id="IPR011030">
    <property type="entry name" value="Lipovitellin_superhlx_dom"/>
</dbReference>
<keyword evidence="2" id="KW-0325">Glycoprotein</keyword>
<evidence type="ECO:0000313" key="5">
    <source>
        <dbReference type="Proteomes" id="UP001054945"/>
    </source>
</evidence>
<dbReference type="PANTHER" id="PTHR23345:SF15">
    <property type="entry name" value="VITELLOGENIN 1-RELATED"/>
    <property type="match status" value="1"/>
</dbReference>
<comment type="caution">
    <text evidence="4">The sequence shown here is derived from an EMBL/GenBank/DDBJ whole genome shotgun (WGS) entry which is preliminary data.</text>
</comment>
<dbReference type="PANTHER" id="PTHR23345">
    <property type="entry name" value="VITELLOGENIN-RELATED"/>
    <property type="match status" value="1"/>
</dbReference>
<name>A0AAV4S8R0_CAEEX</name>
<dbReference type="InterPro" id="IPR001747">
    <property type="entry name" value="Vitellogenin_N"/>
</dbReference>
<dbReference type="AlphaFoldDB" id="A0AAV4S8R0"/>
<protein>
    <submittedName>
        <fullName evidence="4">Vitellogenin</fullName>
    </submittedName>
</protein>
<accession>A0AAV4S8R0</accession>
<sequence>MQGKRKNKAPLKGESLVEFSGFLEVDLIEAIPAKEFHHGKDFFVDTLSAVGTDATVKLIVKLLLNKDVTGLKAKLLPASFSFGTKPSKETVAAIVPLLKRDNSASVTLGVSSLIHRFCSLKNCDNISSVQEVVSVFKQLFSLKDCDNISSVQEVVSVFNNYLGHKCSSNEKISLKDCDNISSVQEVVSVFNNYLGHKCSSNEKDKVLKACKAFGNMGYHGKARDNIIECIKDRSKSNRLRLAAIDSFRESTSLLRPRRFFNFDHFIKKTFSIELPYKNPLSYKTGHLLMALSDTKIIIMGWTPCINGQARNLNT</sequence>
<gene>
    <name evidence="4" type="primary">VIT_3</name>
    <name evidence="4" type="ORF">CEXT_662941</name>
</gene>
<evidence type="ECO:0000256" key="2">
    <source>
        <dbReference type="ARBA" id="ARBA00023180"/>
    </source>
</evidence>
<dbReference type="EMBL" id="BPLR01009052">
    <property type="protein sequence ID" value="GIY29319.1"/>
    <property type="molecule type" value="Genomic_DNA"/>
</dbReference>
<keyword evidence="1" id="KW-1015">Disulfide bond</keyword>
<dbReference type="Gene3D" id="1.25.10.20">
    <property type="entry name" value="Vitellinogen, superhelical"/>
    <property type="match status" value="1"/>
</dbReference>
<evidence type="ECO:0000256" key="1">
    <source>
        <dbReference type="ARBA" id="ARBA00023157"/>
    </source>
</evidence>
<keyword evidence="5" id="KW-1185">Reference proteome</keyword>
<dbReference type="GO" id="GO:0005319">
    <property type="term" value="F:lipid transporter activity"/>
    <property type="evidence" value="ECO:0007669"/>
    <property type="project" value="InterPro"/>
</dbReference>